<keyword evidence="3" id="KW-1185">Reference proteome</keyword>
<feature type="region of interest" description="Disordered" evidence="1">
    <location>
        <begin position="45"/>
        <end position="68"/>
    </location>
</feature>
<evidence type="ECO:0000313" key="2">
    <source>
        <dbReference type="EMBL" id="URE04771.1"/>
    </source>
</evidence>
<dbReference type="Proteomes" id="UP001055439">
    <property type="component" value="Chromosome 5"/>
</dbReference>
<dbReference type="AlphaFoldDB" id="A0A9E7FXB1"/>
<evidence type="ECO:0000256" key="1">
    <source>
        <dbReference type="SAM" id="MobiDB-lite"/>
    </source>
</evidence>
<evidence type="ECO:0000313" key="3">
    <source>
        <dbReference type="Proteomes" id="UP001055439"/>
    </source>
</evidence>
<dbReference type="EMBL" id="CP097507">
    <property type="protein sequence ID" value="URE04770.1"/>
    <property type="molecule type" value="Genomic_DNA"/>
</dbReference>
<accession>A0A9E7FXB1</accession>
<protein>
    <submittedName>
        <fullName evidence="2">Phosphatidylinositol-4-phosphate 5-kinase</fullName>
    </submittedName>
</protein>
<reference evidence="2" key="1">
    <citation type="submission" date="2022-05" db="EMBL/GenBank/DDBJ databases">
        <title>The Musa troglodytarum L. genome provides insights into the mechanism of non-climacteric behaviour and enrichment of carotenoids.</title>
        <authorList>
            <person name="Wang J."/>
        </authorList>
    </citation>
    <scope>NUCLEOTIDE SEQUENCE</scope>
    <source>
        <tissue evidence="2">Leaf</tissue>
    </source>
</reference>
<dbReference type="OrthoDB" id="70770at2759"/>
<organism evidence="2 3">
    <name type="scientific">Musa troglodytarum</name>
    <name type="common">fe'i banana</name>
    <dbReference type="NCBI Taxonomy" id="320322"/>
    <lineage>
        <taxon>Eukaryota</taxon>
        <taxon>Viridiplantae</taxon>
        <taxon>Streptophyta</taxon>
        <taxon>Embryophyta</taxon>
        <taxon>Tracheophyta</taxon>
        <taxon>Spermatophyta</taxon>
        <taxon>Magnoliopsida</taxon>
        <taxon>Liliopsida</taxon>
        <taxon>Zingiberales</taxon>
        <taxon>Musaceae</taxon>
        <taxon>Musa</taxon>
    </lineage>
</organism>
<proteinExistence type="predicted"/>
<sequence>MDAFLFFFPPPPPPPPPRCLVCEHFSELPSEPSVRKRRKSFSLHRNLLPSSSQENDGGSLETGFDGEEVKCSRATNSSRLGSLKVRNI</sequence>
<dbReference type="EMBL" id="CP097507">
    <property type="protein sequence ID" value="URE04771.1"/>
    <property type="molecule type" value="Genomic_DNA"/>
</dbReference>
<gene>
    <name evidence="2" type="ORF">MUK42_18395</name>
</gene>
<name>A0A9E7FXB1_9LILI</name>